<dbReference type="PRINTS" id="PR01021">
    <property type="entry name" value="OMPADOMAIN"/>
</dbReference>
<dbReference type="RefSeq" id="WP_036543266.1">
    <property type="nucleotide sequence ID" value="NZ_JBKBNO010000007.1"/>
</dbReference>
<dbReference type="OrthoDB" id="9782229at2"/>
<evidence type="ECO:0000256" key="1">
    <source>
        <dbReference type="ARBA" id="ARBA00004442"/>
    </source>
</evidence>
<organism evidence="6 7">
    <name type="scientific">Nitrincola lacisaponensis</name>
    <dbReference type="NCBI Taxonomy" id="267850"/>
    <lineage>
        <taxon>Bacteria</taxon>
        <taxon>Pseudomonadati</taxon>
        <taxon>Pseudomonadota</taxon>
        <taxon>Gammaproteobacteria</taxon>
        <taxon>Oceanospirillales</taxon>
        <taxon>Oceanospirillaceae</taxon>
        <taxon>Nitrincola</taxon>
    </lineage>
</organism>
<dbReference type="InterPro" id="IPR050330">
    <property type="entry name" value="Bact_OuterMem_StrucFunc"/>
</dbReference>
<sequence>MQNYTRYLCSLLLVLLLTACQSLPQGFSPQQVRVLQQEGFEPLGEDWVLNLSVLILFGFDEASLNQQSQQEVQRLGRTLLDIGIDKIRIEGHADTIGDPGYNLQLSQQRADAVGREIEAAGMQPSAIQAQGMGSAFPVASNDTLEGRAQNRRVTLIVTP</sequence>
<proteinExistence type="predicted"/>
<evidence type="ECO:0000313" key="6">
    <source>
        <dbReference type="EMBL" id="KDE41054.1"/>
    </source>
</evidence>
<dbReference type="Pfam" id="PF00691">
    <property type="entry name" value="OmpA"/>
    <property type="match status" value="1"/>
</dbReference>
<feature type="signal peptide" evidence="4">
    <location>
        <begin position="1"/>
        <end position="24"/>
    </location>
</feature>
<keyword evidence="4" id="KW-0732">Signal</keyword>
<dbReference type="InterPro" id="IPR006664">
    <property type="entry name" value="OMP_bac"/>
</dbReference>
<dbReference type="SUPFAM" id="SSF103088">
    <property type="entry name" value="OmpA-like"/>
    <property type="match status" value="1"/>
</dbReference>
<keyword evidence="2 3" id="KW-0472">Membrane</keyword>
<keyword evidence="7" id="KW-1185">Reference proteome</keyword>
<feature type="domain" description="OmpA-like" evidence="5">
    <location>
        <begin position="44"/>
        <end position="159"/>
    </location>
</feature>
<dbReference type="PROSITE" id="PS51123">
    <property type="entry name" value="OMPA_2"/>
    <property type="match status" value="1"/>
</dbReference>
<evidence type="ECO:0000256" key="4">
    <source>
        <dbReference type="SAM" id="SignalP"/>
    </source>
</evidence>
<evidence type="ECO:0000256" key="3">
    <source>
        <dbReference type="PROSITE-ProRule" id="PRU00473"/>
    </source>
</evidence>
<dbReference type="InterPro" id="IPR036737">
    <property type="entry name" value="OmpA-like_sf"/>
</dbReference>
<dbReference type="STRING" id="267850.ADINL_0359"/>
<dbReference type="InterPro" id="IPR006665">
    <property type="entry name" value="OmpA-like"/>
</dbReference>
<dbReference type="Gene3D" id="3.30.1330.60">
    <property type="entry name" value="OmpA-like domain"/>
    <property type="match status" value="1"/>
</dbReference>
<dbReference type="PROSITE" id="PS51257">
    <property type="entry name" value="PROKAR_LIPOPROTEIN"/>
    <property type="match status" value="1"/>
</dbReference>
<comment type="subcellular location">
    <subcellularLocation>
        <location evidence="1">Cell outer membrane</location>
    </subcellularLocation>
</comment>
<evidence type="ECO:0000259" key="5">
    <source>
        <dbReference type="PROSITE" id="PS51123"/>
    </source>
</evidence>
<feature type="chain" id="PRO_5001623461" evidence="4">
    <location>
        <begin position="25"/>
        <end position="159"/>
    </location>
</feature>
<evidence type="ECO:0000313" key="7">
    <source>
        <dbReference type="Proteomes" id="UP000027318"/>
    </source>
</evidence>
<name>A0A063Y5X4_9GAMM</name>
<evidence type="ECO:0000256" key="2">
    <source>
        <dbReference type="ARBA" id="ARBA00023136"/>
    </source>
</evidence>
<dbReference type="CDD" id="cd07185">
    <property type="entry name" value="OmpA_C-like"/>
    <property type="match status" value="1"/>
</dbReference>
<accession>A0A063Y5X4</accession>
<comment type="caution">
    <text evidence="6">The sequence shown here is derived from an EMBL/GenBank/DDBJ whole genome shotgun (WGS) entry which is preliminary data.</text>
</comment>
<protein>
    <submittedName>
        <fullName evidence="6">OmpA domain protein</fullName>
    </submittedName>
</protein>
<dbReference type="Proteomes" id="UP000027318">
    <property type="component" value="Unassembled WGS sequence"/>
</dbReference>
<dbReference type="EMBL" id="JMSZ01000010">
    <property type="protein sequence ID" value="KDE41054.1"/>
    <property type="molecule type" value="Genomic_DNA"/>
</dbReference>
<dbReference type="PANTHER" id="PTHR30329:SF17">
    <property type="entry name" value="LIPOPROTEIN YFIB-RELATED"/>
    <property type="match status" value="1"/>
</dbReference>
<dbReference type="PANTHER" id="PTHR30329">
    <property type="entry name" value="STATOR ELEMENT OF FLAGELLAR MOTOR COMPLEX"/>
    <property type="match status" value="1"/>
</dbReference>
<gene>
    <name evidence="6" type="ORF">ADINL_0359</name>
</gene>
<dbReference type="AlphaFoldDB" id="A0A063Y5X4"/>
<reference evidence="6 7" key="1">
    <citation type="journal article" date="2005" name="Int. J. Syst. Evol. Microbiol.">
        <title>Nitrincola lacisaponensis gen. nov., sp. nov., a novel alkaliphilic bacterium isolated from an alkaline, saline lake.</title>
        <authorList>
            <person name="Dimitriu P.A."/>
            <person name="Shukla S.K."/>
            <person name="Conradt J."/>
            <person name="Marquez M.C."/>
            <person name="Ventosa A."/>
            <person name="Maglia A."/>
            <person name="Peyton B.M."/>
            <person name="Pinkart H.C."/>
            <person name="Mormile M.R."/>
        </authorList>
    </citation>
    <scope>NUCLEOTIDE SEQUENCE [LARGE SCALE GENOMIC DNA]</scope>
    <source>
        <strain evidence="6 7">4CA</strain>
    </source>
</reference>
<dbReference type="GO" id="GO:0009279">
    <property type="term" value="C:cell outer membrane"/>
    <property type="evidence" value="ECO:0007669"/>
    <property type="project" value="UniProtKB-SubCell"/>
</dbReference>